<evidence type="ECO:0000313" key="2">
    <source>
        <dbReference type="Proteomes" id="UP000037755"/>
    </source>
</evidence>
<keyword evidence="2" id="KW-1185">Reference proteome</keyword>
<dbReference type="RefSeq" id="WP_074961394.1">
    <property type="nucleotide sequence ID" value="NZ_FOYA01000002.1"/>
</dbReference>
<dbReference type="InterPro" id="IPR014721">
    <property type="entry name" value="Ribsml_uS5_D2-typ_fold_subgr"/>
</dbReference>
<protein>
    <submittedName>
        <fullName evidence="1">GHMP kinase</fullName>
    </submittedName>
</protein>
<accession>A0A0M8MKI4</accession>
<reference evidence="1 2" key="1">
    <citation type="submission" date="2015-08" db="EMBL/GenBank/DDBJ databases">
        <title>Whole genome sequence of Flavobacterium akiainvivens IK-1T, from decaying Wikstroemia oahuensis, an endemic Hawaiian shrub.</title>
        <authorList>
            <person name="Wan X."/>
            <person name="Hou S."/>
            <person name="Saito J."/>
            <person name="Donachie S."/>
        </authorList>
    </citation>
    <scope>NUCLEOTIDE SEQUENCE [LARGE SCALE GENOMIC DNA]</scope>
    <source>
        <strain evidence="1 2">IK-1</strain>
    </source>
</reference>
<keyword evidence="1" id="KW-0808">Transferase</keyword>
<organism evidence="1 2">
    <name type="scientific">Flavobacterium akiainvivens</name>
    <dbReference type="NCBI Taxonomy" id="1202724"/>
    <lineage>
        <taxon>Bacteria</taxon>
        <taxon>Pseudomonadati</taxon>
        <taxon>Bacteroidota</taxon>
        <taxon>Flavobacteriia</taxon>
        <taxon>Flavobacteriales</taxon>
        <taxon>Flavobacteriaceae</taxon>
        <taxon>Flavobacterium</taxon>
    </lineage>
</organism>
<name>A0A0M8MKI4_9FLAO</name>
<dbReference type="PATRIC" id="fig|1202724.3.peg.3728"/>
<dbReference type="STRING" id="1202724.AM493_17950"/>
<dbReference type="AlphaFoldDB" id="A0A0M8MKI4"/>
<gene>
    <name evidence="1" type="ORF">AM493_17950</name>
</gene>
<dbReference type="Gene3D" id="3.30.230.10">
    <property type="match status" value="1"/>
</dbReference>
<dbReference type="NCBIfam" id="NF040656">
    <property type="entry name" value="GHMP_GYDIA"/>
    <property type="match status" value="1"/>
</dbReference>
<evidence type="ECO:0000313" key="1">
    <source>
        <dbReference type="EMBL" id="KOS07717.1"/>
    </source>
</evidence>
<comment type="caution">
    <text evidence="1">The sequence shown here is derived from an EMBL/GenBank/DDBJ whole genome shotgun (WGS) entry which is preliminary data.</text>
</comment>
<dbReference type="InterPro" id="IPR047765">
    <property type="entry name" value="GHMP_GYDIA-like"/>
</dbReference>
<sequence>MKKTFYANGKLFIMGEYTVLDGSAAFALPTKFGQSLEVQNRAGDTLLWKSHDADGTLWLEAEIPVNDIVANNGQSHPEATQMLIKVLHEAHKANPEILANGGFEVVTKLTFPRLWGLGTSSTFIALVAEWFGIDAYELLANTFGGSGYDIACAQHDMAVLYTKTANEPIVETFDFNPPFAHNLYFVYLNKKQNSREAIAAYRERNFDRPALVAQINKLIEALVAAPDLSSFASALEKQEALVGGVLGIAPVQERLFPDFKGVVKSLGAWGGDFILAATEENPTEYFKTKGYDVVVPYGEMIL</sequence>
<dbReference type="SUPFAM" id="SSF54211">
    <property type="entry name" value="Ribosomal protein S5 domain 2-like"/>
    <property type="match status" value="1"/>
</dbReference>
<dbReference type="Proteomes" id="UP000037755">
    <property type="component" value="Unassembled WGS sequence"/>
</dbReference>
<proteinExistence type="predicted"/>
<keyword evidence="1" id="KW-0418">Kinase</keyword>
<dbReference type="EMBL" id="LIYD01000005">
    <property type="protein sequence ID" value="KOS07717.1"/>
    <property type="molecule type" value="Genomic_DNA"/>
</dbReference>
<dbReference type="InterPro" id="IPR020568">
    <property type="entry name" value="Ribosomal_Su5_D2-typ_SF"/>
</dbReference>
<dbReference type="GO" id="GO:0016301">
    <property type="term" value="F:kinase activity"/>
    <property type="evidence" value="ECO:0007669"/>
    <property type="project" value="UniProtKB-KW"/>
</dbReference>
<dbReference type="OrthoDB" id="5288719at2"/>